<accession>A0A8S1SJJ0</accession>
<organism evidence="1 2">
    <name type="scientific">Paramecium octaurelia</name>
    <dbReference type="NCBI Taxonomy" id="43137"/>
    <lineage>
        <taxon>Eukaryota</taxon>
        <taxon>Sar</taxon>
        <taxon>Alveolata</taxon>
        <taxon>Ciliophora</taxon>
        <taxon>Intramacronucleata</taxon>
        <taxon>Oligohymenophorea</taxon>
        <taxon>Peniculida</taxon>
        <taxon>Parameciidae</taxon>
        <taxon>Paramecium</taxon>
    </lineage>
</organism>
<keyword evidence="2" id="KW-1185">Reference proteome</keyword>
<dbReference type="Proteomes" id="UP000683925">
    <property type="component" value="Unassembled WGS sequence"/>
</dbReference>
<name>A0A8S1SJJ0_PAROT</name>
<sequence>MDLYLKPIMIIDCLTIRMIAEELLLSNHCSIANQSLK</sequence>
<gene>
    <name evidence="1" type="ORF">POCTA_138.1.T0120068</name>
</gene>
<evidence type="ECO:0000313" key="1">
    <source>
        <dbReference type="EMBL" id="CAD8140755.1"/>
    </source>
</evidence>
<evidence type="ECO:0000313" key="2">
    <source>
        <dbReference type="Proteomes" id="UP000683925"/>
    </source>
</evidence>
<reference evidence="1" key="1">
    <citation type="submission" date="2021-01" db="EMBL/GenBank/DDBJ databases">
        <authorList>
            <consortium name="Genoscope - CEA"/>
            <person name="William W."/>
        </authorList>
    </citation>
    <scope>NUCLEOTIDE SEQUENCE</scope>
</reference>
<dbReference type="EMBL" id="CAJJDP010000011">
    <property type="protein sequence ID" value="CAD8140755.1"/>
    <property type="molecule type" value="Genomic_DNA"/>
</dbReference>
<proteinExistence type="predicted"/>
<protein>
    <submittedName>
        <fullName evidence="1">Uncharacterized protein</fullName>
    </submittedName>
</protein>
<comment type="caution">
    <text evidence="1">The sequence shown here is derived from an EMBL/GenBank/DDBJ whole genome shotgun (WGS) entry which is preliminary data.</text>
</comment>
<dbReference type="AlphaFoldDB" id="A0A8S1SJJ0"/>